<reference evidence="3" key="2">
    <citation type="submission" date="2022-03" db="EMBL/GenBank/DDBJ databases">
        <title>Draft title - Genomic analysis of global carrot germplasm unveils the trajectory of domestication and the origin of high carotenoid orange carrot.</title>
        <authorList>
            <person name="Iorizzo M."/>
            <person name="Ellison S."/>
            <person name="Senalik D."/>
            <person name="Macko-Podgorni A."/>
            <person name="Grzebelus D."/>
            <person name="Bostan H."/>
            <person name="Rolling W."/>
            <person name="Curaba J."/>
            <person name="Simon P."/>
        </authorList>
    </citation>
    <scope>NUCLEOTIDE SEQUENCE</scope>
    <source>
        <tissue evidence="3">Leaf</tissue>
    </source>
</reference>
<dbReference type="Proteomes" id="UP000077755">
    <property type="component" value="Chromosome 5"/>
</dbReference>
<feature type="chain" id="PRO_5007830834" description="Kazal-like domain-containing protein" evidence="1">
    <location>
        <begin position="27"/>
        <end position="84"/>
    </location>
</feature>
<reference evidence="2" key="1">
    <citation type="journal article" date="2016" name="Nat. Genet.">
        <title>A high-quality carrot genome assembly provides new insights into carotenoid accumulation and asterid genome evolution.</title>
        <authorList>
            <person name="Iorizzo M."/>
            <person name="Ellison S."/>
            <person name="Senalik D."/>
            <person name="Zeng P."/>
            <person name="Satapoomin P."/>
            <person name="Huang J."/>
            <person name="Bowman M."/>
            <person name="Iovene M."/>
            <person name="Sanseverino W."/>
            <person name="Cavagnaro P."/>
            <person name="Yildiz M."/>
            <person name="Macko-Podgorni A."/>
            <person name="Moranska E."/>
            <person name="Grzebelus E."/>
            <person name="Grzebelus D."/>
            <person name="Ashrafi H."/>
            <person name="Zheng Z."/>
            <person name="Cheng S."/>
            <person name="Spooner D."/>
            <person name="Van Deynze A."/>
            <person name="Simon P."/>
        </authorList>
    </citation>
    <scope>NUCLEOTIDE SEQUENCE [LARGE SCALE GENOMIC DNA]</scope>
    <source>
        <tissue evidence="2">Leaf</tissue>
    </source>
</reference>
<name>A0A162A1Q4_DAUCS</name>
<evidence type="ECO:0000313" key="4">
    <source>
        <dbReference type="Proteomes" id="UP000077755"/>
    </source>
</evidence>
<accession>A0A162A1Q4</accession>
<organism evidence="2">
    <name type="scientific">Daucus carota subsp. sativus</name>
    <name type="common">Carrot</name>
    <dbReference type="NCBI Taxonomy" id="79200"/>
    <lineage>
        <taxon>Eukaryota</taxon>
        <taxon>Viridiplantae</taxon>
        <taxon>Streptophyta</taxon>
        <taxon>Embryophyta</taxon>
        <taxon>Tracheophyta</taxon>
        <taxon>Spermatophyta</taxon>
        <taxon>Magnoliopsida</taxon>
        <taxon>eudicotyledons</taxon>
        <taxon>Gunneridae</taxon>
        <taxon>Pentapetalae</taxon>
        <taxon>asterids</taxon>
        <taxon>campanulids</taxon>
        <taxon>Apiales</taxon>
        <taxon>Apiaceae</taxon>
        <taxon>Apioideae</taxon>
        <taxon>Scandiceae</taxon>
        <taxon>Daucinae</taxon>
        <taxon>Daucus</taxon>
        <taxon>Daucus sect. Daucus</taxon>
    </lineage>
</organism>
<keyword evidence="1" id="KW-0732">Signal</keyword>
<gene>
    <name evidence="2" type="ORF">DCAR_017045</name>
    <name evidence="3" type="ORF">DCAR_0519501</name>
</gene>
<dbReference type="EMBL" id="CP093347">
    <property type="protein sequence ID" value="WOH00143.1"/>
    <property type="molecule type" value="Genomic_DNA"/>
</dbReference>
<dbReference type="AlphaFoldDB" id="A0A162A1Q4"/>
<dbReference type="Gramene" id="KZM93800">
    <property type="protein sequence ID" value="KZM93800"/>
    <property type="gene ID" value="DCAR_017045"/>
</dbReference>
<feature type="signal peptide" evidence="1">
    <location>
        <begin position="1"/>
        <end position="26"/>
    </location>
</feature>
<proteinExistence type="predicted"/>
<dbReference type="SUPFAM" id="SSF100895">
    <property type="entry name" value="Kazal-type serine protease inhibitors"/>
    <property type="match status" value="1"/>
</dbReference>
<evidence type="ECO:0000256" key="1">
    <source>
        <dbReference type="SAM" id="SignalP"/>
    </source>
</evidence>
<protein>
    <recommendedName>
        <fullName evidence="5">Kazal-like domain-containing protein</fullName>
    </recommendedName>
</protein>
<dbReference type="STRING" id="79200.A0A162A1Q4"/>
<dbReference type="Gene3D" id="3.30.60.30">
    <property type="match status" value="1"/>
</dbReference>
<evidence type="ECO:0000313" key="2">
    <source>
        <dbReference type="EMBL" id="KZM93800.1"/>
    </source>
</evidence>
<dbReference type="PANTHER" id="PTHR34376:SF4">
    <property type="entry name" value="KAZAL-LIKE DOMAIN-CONTAINING PROTEIN"/>
    <property type="match status" value="1"/>
</dbReference>
<keyword evidence="4" id="KW-1185">Reference proteome</keyword>
<sequence>MAFRRSLFIFMLVAMTALVLLPAVRSADDSAFCPNSPAVLTPEDNCNIQCFVEDPVCGSNGVTYGCGCEEAHCNGFRVVKLGAC</sequence>
<evidence type="ECO:0008006" key="5">
    <source>
        <dbReference type="Google" id="ProtNLM"/>
    </source>
</evidence>
<evidence type="ECO:0000313" key="3">
    <source>
        <dbReference type="EMBL" id="WOH00143.1"/>
    </source>
</evidence>
<dbReference type="PANTHER" id="PTHR34376">
    <property type="entry name" value="SERINE PROTEASE INHIBITOR, KAZAL-TYPE FAMILY PROTEIN"/>
    <property type="match status" value="1"/>
</dbReference>
<dbReference type="EMBL" id="LNRQ01000005">
    <property type="protein sequence ID" value="KZM93800.1"/>
    <property type="molecule type" value="Genomic_DNA"/>
</dbReference>
<dbReference type="InterPro" id="IPR036058">
    <property type="entry name" value="Kazal_dom_sf"/>
</dbReference>